<keyword evidence="1" id="KW-0489">Methyltransferase</keyword>
<dbReference type="Proteomes" id="UP000197446">
    <property type="component" value="Unassembled WGS sequence"/>
</dbReference>
<accession>A0A254N064</accession>
<dbReference type="InterPro" id="IPR029063">
    <property type="entry name" value="SAM-dependent_MTases_sf"/>
</dbReference>
<keyword evidence="1" id="KW-0808">Transferase</keyword>
<dbReference type="RefSeq" id="WP_088486095.1">
    <property type="nucleotide sequence ID" value="NZ_NISI01000018.1"/>
</dbReference>
<dbReference type="PANTHER" id="PTHR20974:SF0">
    <property type="entry name" value="UPF0585 PROTEIN CG18661"/>
    <property type="match status" value="1"/>
</dbReference>
<sequence>MHDARRHSPAAERNAPHILAELQRWLPASGLMLEIASGTGQHAAAFAAALPGWQWQPTDFDADALPGIADWCAELSNVRTPLPLDVLAPTWAGVSAEVDAIYCANMIHIAPWACTEALMRGASRHLAPQGMLITYGPYLEDGVDTAPSNLAFDADLKQRHPAWGLRRLADVARVARAHGLMLRERVAMPANNLLLLWVQAQPA</sequence>
<dbReference type="GO" id="GO:0032259">
    <property type="term" value="P:methylation"/>
    <property type="evidence" value="ECO:0007669"/>
    <property type="project" value="UniProtKB-KW"/>
</dbReference>
<proteinExistence type="predicted"/>
<dbReference type="AlphaFoldDB" id="A0A254N064"/>
<reference evidence="1 2" key="1">
    <citation type="journal article" date="2007" name="Int. J. Syst. Evol. Microbiol.">
        <title>Description of Pelomonas aquatica sp. nov. and Pelomonas puraquae sp. nov., isolated from industrial and haemodialysis water.</title>
        <authorList>
            <person name="Gomila M."/>
            <person name="Bowien B."/>
            <person name="Falsen E."/>
            <person name="Moore E.R."/>
            <person name="Lalucat J."/>
        </authorList>
    </citation>
    <scope>NUCLEOTIDE SEQUENCE [LARGE SCALE GENOMIC DNA]</scope>
    <source>
        <strain evidence="1 2">CCUG 52769</strain>
    </source>
</reference>
<keyword evidence="2" id="KW-1185">Reference proteome</keyword>
<dbReference type="OrthoDB" id="9342562at2"/>
<dbReference type="SUPFAM" id="SSF53335">
    <property type="entry name" value="S-adenosyl-L-methionine-dependent methyltransferases"/>
    <property type="match status" value="1"/>
</dbReference>
<protein>
    <submittedName>
        <fullName evidence="1">SAM-dependent methyltransferase</fullName>
    </submittedName>
</protein>
<organism evidence="1 2">
    <name type="scientific">Roseateles puraquae</name>
    <dbReference type="NCBI Taxonomy" id="431059"/>
    <lineage>
        <taxon>Bacteria</taxon>
        <taxon>Pseudomonadati</taxon>
        <taxon>Pseudomonadota</taxon>
        <taxon>Betaproteobacteria</taxon>
        <taxon>Burkholderiales</taxon>
        <taxon>Sphaerotilaceae</taxon>
        <taxon>Roseateles</taxon>
    </lineage>
</organism>
<dbReference type="PANTHER" id="PTHR20974">
    <property type="entry name" value="UPF0585 PROTEIN CG18661"/>
    <property type="match status" value="1"/>
</dbReference>
<dbReference type="Gene3D" id="3.40.50.150">
    <property type="entry name" value="Vaccinia Virus protein VP39"/>
    <property type="match status" value="1"/>
</dbReference>
<dbReference type="EMBL" id="NISI01000018">
    <property type="protein sequence ID" value="OWR00512.1"/>
    <property type="molecule type" value="Genomic_DNA"/>
</dbReference>
<dbReference type="InterPro" id="IPR010342">
    <property type="entry name" value="DUF938"/>
</dbReference>
<evidence type="ECO:0000313" key="1">
    <source>
        <dbReference type="EMBL" id="OWR00512.1"/>
    </source>
</evidence>
<comment type="caution">
    <text evidence="1">The sequence shown here is derived from an EMBL/GenBank/DDBJ whole genome shotgun (WGS) entry which is preliminary data.</text>
</comment>
<evidence type="ECO:0000313" key="2">
    <source>
        <dbReference type="Proteomes" id="UP000197446"/>
    </source>
</evidence>
<gene>
    <name evidence="1" type="ORF">CDO81_25580</name>
</gene>
<dbReference type="Pfam" id="PF06080">
    <property type="entry name" value="DUF938"/>
    <property type="match status" value="1"/>
</dbReference>
<name>A0A254N064_9BURK</name>
<dbReference type="GO" id="GO:0008168">
    <property type="term" value="F:methyltransferase activity"/>
    <property type="evidence" value="ECO:0007669"/>
    <property type="project" value="UniProtKB-KW"/>
</dbReference>